<organism evidence="3 4">
    <name type="scientific">Mikania micrantha</name>
    <name type="common">bitter vine</name>
    <dbReference type="NCBI Taxonomy" id="192012"/>
    <lineage>
        <taxon>Eukaryota</taxon>
        <taxon>Viridiplantae</taxon>
        <taxon>Streptophyta</taxon>
        <taxon>Embryophyta</taxon>
        <taxon>Tracheophyta</taxon>
        <taxon>Spermatophyta</taxon>
        <taxon>Magnoliopsida</taxon>
        <taxon>eudicotyledons</taxon>
        <taxon>Gunneridae</taxon>
        <taxon>Pentapetalae</taxon>
        <taxon>asterids</taxon>
        <taxon>campanulids</taxon>
        <taxon>Asterales</taxon>
        <taxon>Asteraceae</taxon>
        <taxon>Asteroideae</taxon>
        <taxon>Heliantheae alliance</taxon>
        <taxon>Eupatorieae</taxon>
        <taxon>Mikania</taxon>
    </lineage>
</organism>
<dbReference type="InterPro" id="IPR013103">
    <property type="entry name" value="RVT_2"/>
</dbReference>
<dbReference type="Proteomes" id="UP000326396">
    <property type="component" value="Linkage Group LG14"/>
</dbReference>
<dbReference type="OrthoDB" id="418237at2759"/>
<sequence>MRYSSIRSLKWVTSNHLVALALVHTEPSHKFDDKAGECYFVGYSAEKAAYRHVPDENTSFSTKEQLTHISNLVDNLAVEDIPTSSINKNHQVEIIIGPLTEEFSQKQALWNLVPLPKGKLPIGTRWVFKNKWHDTGVIIKNKAHLVVQGFNQQEGFDYEEGFAPVAKLESIHKALYGLHQAPRAWYATLTDHLLANVYTRGVIDQTLFFRKDKDDLILVQIYVEDIIFSSMSSVLCKEFEFVMKKKFEMSATGEMTFFLGLQLASTPMAARPTLTSVHNGEDVDQHIYRLMIGSLMYLTASRLDIMFSVCQYARNQVNPKASHVIAVKRIFCYLDGKPRLGLRYPKNSEFKLYNYSDSDFGGCNLDRKSTTGGCQYQRDRLVSWQWKKQTTISTSTAEAEYVTASSYCSKIILMQHQLLDYGLNFLDSPFYCDNEAALQIVKNPAQHFKSKHIDIRIHFIRDCFKRKLMHLEKVHTDDNLANLFTKQFDTARFHHLLSSLKLISFD</sequence>
<feature type="domain" description="Reverse transcriptase Ty1/copia-type" evidence="1">
    <location>
        <begin position="171"/>
        <end position="265"/>
    </location>
</feature>
<dbReference type="InterPro" id="IPR043502">
    <property type="entry name" value="DNA/RNA_pol_sf"/>
</dbReference>
<name>A0A5N6P7U7_9ASTR</name>
<comment type="caution">
    <text evidence="3">The sequence shown here is derived from an EMBL/GenBank/DDBJ whole genome shotgun (WGS) entry which is preliminary data.</text>
</comment>
<evidence type="ECO:0000313" key="4">
    <source>
        <dbReference type="Proteomes" id="UP000326396"/>
    </source>
</evidence>
<reference evidence="3 4" key="1">
    <citation type="submission" date="2019-05" db="EMBL/GenBank/DDBJ databases">
        <title>Mikania micrantha, genome provides insights into the molecular mechanism of rapid growth.</title>
        <authorList>
            <person name="Liu B."/>
        </authorList>
    </citation>
    <scope>NUCLEOTIDE SEQUENCE [LARGE SCALE GENOMIC DNA]</scope>
    <source>
        <strain evidence="3">NLD-2019</strain>
        <tissue evidence="3">Leaf</tissue>
    </source>
</reference>
<dbReference type="SUPFAM" id="SSF56672">
    <property type="entry name" value="DNA/RNA polymerases"/>
    <property type="match status" value="1"/>
</dbReference>
<evidence type="ECO:0000313" key="3">
    <source>
        <dbReference type="EMBL" id="KAD5960742.1"/>
    </source>
</evidence>
<dbReference type="Pfam" id="PF07727">
    <property type="entry name" value="RVT_2"/>
    <property type="match status" value="1"/>
</dbReference>
<evidence type="ECO:0000259" key="1">
    <source>
        <dbReference type="Pfam" id="PF07727"/>
    </source>
</evidence>
<evidence type="ECO:0000259" key="2">
    <source>
        <dbReference type="Pfam" id="PF25597"/>
    </source>
</evidence>
<proteinExistence type="predicted"/>
<dbReference type="EMBL" id="SZYD01000006">
    <property type="protein sequence ID" value="KAD5960742.1"/>
    <property type="molecule type" value="Genomic_DNA"/>
</dbReference>
<accession>A0A5N6P7U7</accession>
<dbReference type="CDD" id="cd09272">
    <property type="entry name" value="RNase_HI_RT_Ty1"/>
    <property type="match status" value="1"/>
</dbReference>
<dbReference type="PANTHER" id="PTHR11439">
    <property type="entry name" value="GAG-POL-RELATED RETROTRANSPOSON"/>
    <property type="match status" value="1"/>
</dbReference>
<keyword evidence="4" id="KW-1185">Reference proteome</keyword>
<protein>
    <submittedName>
        <fullName evidence="3">Uncharacterized protein</fullName>
    </submittedName>
</protein>
<dbReference type="InterPro" id="IPR057670">
    <property type="entry name" value="SH3_retrovirus"/>
</dbReference>
<dbReference type="AlphaFoldDB" id="A0A5N6P7U7"/>
<feature type="domain" description="Retroviral polymerase SH3-like" evidence="2">
    <location>
        <begin position="21"/>
        <end position="55"/>
    </location>
</feature>
<dbReference type="Pfam" id="PF25597">
    <property type="entry name" value="SH3_retrovirus"/>
    <property type="match status" value="1"/>
</dbReference>
<gene>
    <name evidence="3" type="ORF">E3N88_12214</name>
</gene>
<dbReference type="PANTHER" id="PTHR11439:SF495">
    <property type="entry name" value="REVERSE TRANSCRIPTASE, RNA-DEPENDENT DNA POLYMERASE-RELATED"/>
    <property type="match status" value="1"/>
</dbReference>